<gene>
    <name evidence="1" type="ORF">AB5L97_01510</name>
</gene>
<accession>A0AB39L3C8</accession>
<name>A0AB39L3C8_9MICC</name>
<reference evidence="1" key="1">
    <citation type="submission" date="2024-07" db="EMBL/GenBank/DDBJ databases">
        <authorList>
            <person name="fu j."/>
        </authorList>
    </citation>
    <scope>NUCLEOTIDE SEQUENCE</scope>
    <source>
        <strain evidence="1">P10A9</strain>
    </source>
</reference>
<dbReference type="KEGG" id="spue:AB5L97_01510"/>
<evidence type="ECO:0000313" key="1">
    <source>
        <dbReference type="EMBL" id="XDP45728.1"/>
    </source>
</evidence>
<dbReference type="AlphaFoldDB" id="A0AB39L3C8"/>
<organism evidence="1">
    <name type="scientific">Sinomonas puerhi</name>
    <dbReference type="NCBI Taxonomy" id="3238584"/>
    <lineage>
        <taxon>Bacteria</taxon>
        <taxon>Bacillati</taxon>
        <taxon>Actinomycetota</taxon>
        <taxon>Actinomycetes</taxon>
        <taxon>Micrococcales</taxon>
        <taxon>Micrococcaceae</taxon>
        <taxon>Sinomonas</taxon>
    </lineage>
</organism>
<sequence>MDNLKITPAPDGVKIQLIGVGPEKAALLKTFNDCAAGSCGCSSDEYEKVASMAVESDDEGITVNVRTKDGETIDPSCITECLDEAGAAGQN</sequence>
<protein>
    <submittedName>
        <fullName evidence="1">Uncharacterized protein</fullName>
    </submittedName>
</protein>
<dbReference type="RefSeq" id="WP_369046196.1">
    <property type="nucleotide sequence ID" value="NZ_CP163302.1"/>
</dbReference>
<dbReference type="EMBL" id="CP163302">
    <property type="protein sequence ID" value="XDP45728.1"/>
    <property type="molecule type" value="Genomic_DNA"/>
</dbReference>
<proteinExistence type="predicted"/>